<gene>
    <name evidence="2" type="ORF">M440DRAFT_325150</name>
</gene>
<sequence length="123" mass="14285">MNIPQNFPSIRTRSCMADTLRFVFTRRVLAPKWLFAYQPLVFTQRRIQQKINPRTGGAPIFLGSYPSFPFLNTFYLLILVFDIWLWSGGVLFFSWIGHHVPRCEGHVCEYLLGKDITIALLSC</sequence>
<evidence type="ECO:0000313" key="2">
    <source>
        <dbReference type="EMBL" id="PTB75552.1"/>
    </source>
</evidence>
<evidence type="ECO:0000256" key="1">
    <source>
        <dbReference type="SAM" id="Phobius"/>
    </source>
</evidence>
<keyword evidence="1" id="KW-0472">Membrane</keyword>
<feature type="transmembrane region" description="Helical" evidence="1">
    <location>
        <begin position="74"/>
        <end position="96"/>
    </location>
</feature>
<keyword evidence="1" id="KW-1133">Transmembrane helix</keyword>
<protein>
    <submittedName>
        <fullName evidence="2">Uncharacterized protein</fullName>
    </submittedName>
</protein>
<name>A0A2T4C1X7_TRILO</name>
<dbReference type="Proteomes" id="UP000240760">
    <property type="component" value="Unassembled WGS sequence"/>
</dbReference>
<accession>A0A2T4C1X7</accession>
<reference evidence="2 3" key="1">
    <citation type="submission" date="2016-07" db="EMBL/GenBank/DDBJ databases">
        <title>Multiple horizontal gene transfer events from other fungi enriched the ability of initially mycotrophic Trichoderma (Ascomycota) to feed on dead plant biomass.</title>
        <authorList>
            <consortium name="DOE Joint Genome Institute"/>
            <person name="Aerts A."/>
            <person name="Atanasova L."/>
            <person name="Chenthamara K."/>
            <person name="Zhang J."/>
            <person name="Grujic M."/>
            <person name="Henrissat B."/>
            <person name="Kuo A."/>
            <person name="Salamov A."/>
            <person name="Lipzen A."/>
            <person name="Labutti K."/>
            <person name="Barry K."/>
            <person name="Miao Y."/>
            <person name="Rahimi M.J."/>
            <person name="Shen Q."/>
            <person name="Grigoriev I.V."/>
            <person name="Kubicek C.P."/>
            <person name="Druzhinina I.S."/>
        </authorList>
    </citation>
    <scope>NUCLEOTIDE SEQUENCE [LARGE SCALE GENOMIC DNA]</scope>
    <source>
        <strain evidence="2 3">ATCC 18648</strain>
    </source>
</reference>
<dbReference type="EMBL" id="KZ679133">
    <property type="protein sequence ID" value="PTB75552.1"/>
    <property type="molecule type" value="Genomic_DNA"/>
</dbReference>
<evidence type="ECO:0000313" key="3">
    <source>
        <dbReference type="Proteomes" id="UP000240760"/>
    </source>
</evidence>
<keyword evidence="3" id="KW-1185">Reference proteome</keyword>
<keyword evidence="1" id="KW-0812">Transmembrane</keyword>
<proteinExistence type="predicted"/>
<dbReference type="AlphaFoldDB" id="A0A2T4C1X7"/>
<organism evidence="2 3">
    <name type="scientific">Trichoderma longibrachiatum ATCC 18648</name>
    <dbReference type="NCBI Taxonomy" id="983965"/>
    <lineage>
        <taxon>Eukaryota</taxon>
        <taxon>Fungi</taxon>
        <taxon>Dikarya</taxon>
        <taxon>Ascomycota</taxon>
        <taxon>Pezizomycotina</taxon>
        <taxon>Sordariomycetes</taxon>
        <taxon>Hypocreomycetidae</taxon>
        <taxon>Hypocreales</taxon>
        <taxon>Hypocreaceae</taxon>
        <taxon>Trichoderma</taxon>
    </lineage>
</organism>